<proteinExistence type="predicted"/>
<dbReference type="EMBL" id="JACIBY010000005">
    <property type="protein sequence ID" value="MBB3839017.1"/>
    <property type="molecule type" value="Genomic_DNA"/>
</dbReference>
<accession>A0A7W5ZKH5</accession>
<dbReference type="InterPro" id="IPR046289">
    <property type="entry name" value="DUF6326"/>
</dbReference>
<feature type="transmembrane region" description="Helical" evidence="1">
    <location>
        <begin position="76"/>
        <end position="95"/>
    </location>
</feature>
<dbReference type="RefSeq" id="WP_183974903.1">
    <property type="nucleotide sequence ID" value="NZ_JACIBY010000005.1"/>
</dbReference>
<comment type="caution">
    <text evidence="2">The sequence shown here is derived from an EMBL/GenBank/DDBJ whole genome shotgun (WGS) entry which is preliminary data.</text>
</comment>
<dbReference type="AlphaFoldDB" id="A0A7W5ZKH5"/>
<feature type="transmembrane region" description="Helical" evidence="1">
    <location>
        <begin position="49"/>
        <end position="70"/>
    </location>
</feature>
<keyword evidence="3" id="KW-1185">Reference proteome</keyword>
<protein>
    <submittedName>
        <fullName evidence="2">Uncharacterized protein</fullName>
    </submittedName>
</protein>
<feature type="transmembrane region" description="Helical" evidence="1">
    <location>
        <begin position="102"/>
        <end position="122"/>
    </location>
</feature>
<keyword evidence="1" id="KW-0812">Transmembrane</keyword>
<reference evidence="2 3" key="1">
    <citation type="submission" date="2020-08" db="EMBL/GenBank/DDBJ databases">
        <title>Genomic Encyclopedia of Type Strains, Phase IV (KMG-IV): sequencing the most valuable type-strain genomes for metagenomic binning, comparative biology and taxonomic classification.</title>
        <authorList>
            <person name="Goeker M."/>
        </authorList>
    </citation>
    <scope>NUCLEOTIDE SEQUENCE [LARGE SCALE GENOMIC DNA]</scope>
    <source>
        <strain evidence="2 3">DSM 17976</strain>
    </source>
</reference>
<sequence length="136" mass="15287">MNKKDVLSTIWVFVTINYLYCDLIGLMDASLLKQYLTGQVEGMTISREFLLYAGILMEIPISMILLSKILPDKANAWANISASLVKTLVMVATLFMGTPTIYYLFFAVIEISTTIFVFVYALQWLKTLRVSSPIAA</sequence>
<feature type="transmembrane region" description="Helical" evidence="1">
    <location>
        <begin position="6"/>
        <end position="28"/>
    </location>
</feature>
<organism evidence="2 3">
    <name type="scientific">Runella defluvii</name>
    <dbReference type="NCBI Taxonomy" id="370973"/>
    <lineage>
        <taxon>Bacteria</taxon>
        <taxon>Pseudomonadati</taxon>
        <taxon>Bacteroidota</taxon>
        <taxon>Cytophagia</taxon>
        <taxon>Cytophagales</taxon>
        <taxon>Spirosomataceae</taxon>
        <taxon>Runella</taxon>
    </lineage>
</organism>
<keyword evidence="1" id="KW-1133">Transmembrane helix</keyword>
<evidence type="ECO:0000313" key="2">
    <source>
        <dbReference type="EMBL" id="MBB3839017.1"/>
    </source>
</evidence>
<evidence type="ECO:0000313" key="3">
    <source>
        <dbReference type="Proteomes" id="UP000541352"/>
    </source>
</evidence>
<keyword evidence="1" id="KW-0472">Membrane</keyword>
<dbReference type="Pfam" id="PF19851">
    <property type="entry name" value="DUF6326"/>
    <property type="match status" value="1"/>
</dbReference>
<dbReference type="Proteomes" id="UP000541352">
    <property type="component" value="Unassembled WGS sequence"/>
</dbReference>
<evidence type="ECO:0000256" key="1">
    <source>
        <dbReference type="SAM" id="Phobius"/>
    </source>
</evidence>
<gene>
    <name evidence="2" type="ORF">FHS57_003023</name>
</gene>
<name>A0A7W5ZKH5_9BACT</name>